<name>A0A7Y9RVA3_9ACTN</name>
<comment type="caution">
    <text evidence="5">The sequence shown here is derived from an EMBL/GenBank/DDBJ whole genome shotgun (WGS) entry which is preliminary data.</text>
</comment>
<dbReference type="PANTHER" id="PTHR38011:SF7">
    <property type="entry name" value="2,5-DIAMINO-6-RIBOSYLAMINO-4(3H)-PYRIMIDINONE 5'-PHOSPHATE REDUCTASE"/>
    <property type="match status" value="1"/>
</dbReference>
<dbReference type="EMBL" id="JACCAC010000001">
    <property type="protein sequence ID" value="NYG54774.1"/>
    <property type="molecule type" value="Genomic_DNA"/>
</dbReference>
<evidence type="ECO:0000256" key="1">
    <source>
        <dbReference type="ARBA" id="ARBA00005104"/>
    </source>
</evidence>
<dbReference type="Gene3D" id="3.40.430.10">
    <property type="entry name" value="Dihydrofolate Reductase, subunit A"/>
    <property type="match status" value="1"/>
</dbReference>
<dbReference type="Pfam" id="PF01872">
    <property type="entry name" value="RibD_C"/>
    <property type="match status" value="1"/>
</dbReference>
<evidence type="ECO:0000256" key="2">
    <source>
        <dbReference type="ARBA" id="ARBA00022857"/>
    </source>
</evidence>
<evidence type="ECO:0000256" key="3">
    <source>
        <dbReference type="ARBA" id="ARBA00023002"/>
    </source>
</evidence>
<dbReference type="PANTHER" id="PTHR38011">
    <property type="entry name" value="DIHYDROFOLATE REDUCTASE FAMILY PROTEIN (AFU_ORTHOLOGUE AFUA_8G06820)"/>
    <property type="match status" value="1"/>
</dbReference>
<keyword evidence="3" id="KW-0560">Oxidoreductase</keyword>
<dbReference type="InterPro" id="IPR002734">
    <property type="entry name" value="RibDG_C"/>
</dbReference>
<organism evidence="5 6">
    <name type="scientific">Nocardioides perillae</name>
    <dbReference type="NCBI Taxonomy" id="1119534"/>
    <lineage>
        <taxon>Bacteria</taxon>
        <taxon>Bacillati</taxon>
        <taxon>Actinomycetota</taxon>
        <taxon>Actinomycetes</taxon>
        <taxon>Propionibacteriales</taxon>
        <taxon>Nocardioidaceae</taxon>
        <taxon>Nocardioides</taxon>
    </lineage>
</organism>
<protein>
    <submittedName>
        <fullName evidence="5">Riboflavin biosynthesis pyrimidine reductase</fullName>
    </submittedName>
</protein>
<reference evidence="5 6" key="1">
    <citation type="submission" date="2020-07" db="EMBL/GenBank/DDBJ databases">
        <title>Sequencing the genomes of 1000 actinobacteria strains.</title>
        <authorList>
            <person name="Klenk H.-P."/>
        </authorList>
    </citation>
    <scope>NUCLEOTIDE SEQUENCE [LARGE SCALE GENOMIC DNA]</scope>
    <source>
        <strain evidence="5 6">DSM 24552</strain>
    </source>
</reference>
<evidence type="ECO:0000313" key="5">
    <source>
        <dbReference type="EMBL" id="NYG54774.1"/>
    </source>
</evidence>
<evidence type="ECO:0000313" key="6">
    <source>
        <dbReference type="Proteomes" id="UP000544110"/>
    </source>
</evidence>
<dbReference type="InterPro" id="IPR050765">
    <property type="entry name" value="Riboflavin_Biosynth_HTPR"/>
</dbReference>
<proteinExistence type="predicted"/>
<keyword evidence="2" id="KW-0521">NADP</keyword>
<accession>A0A7Y9RVA3</accession>
<dbReference type="GO" id="GO:0008703">
    <property type="term" value="F:5-amino-6-(5-phosphoribosylamino)uracil reductase activity"/>
    <property type="evidence" value="ECO:0007669"/>
    <property type="project" value="InterPro"/>
</dbReference>
<sequence length="233" mass="24489">MQVLLDTLAPADAPRVADPRALTDEDLLALYAPPQQTWLRVNMVSTVDGSATGDSGLSGSINNPADGRVFATLRRLADVVVVGAGTAKAEGYSPTDTPIVLVSRKAQVPESLRGAPAGSVLMATCSLSDGIGEARELLGEEHVLTYGSHRVDLPALKAGLAERGWGHILCEGGPHLLRDLVFQGAADELTATTVPRLVAGSYPRITVGAPLDAHLTLRLLLEDEGTLLGRWFV</sequence>
<dbReference type="Proteomes" id="UP000544110">
    <property type="component" value="Unassembled WGS sequence"/>
</dbReference>
<comment type="pathway">
    <text evidence="1">Cofactor biosynthesis; riboflavin biosynthesis.</text>
</comment>
<dbReference type="RefSeq" id="WP_343049114.1">
    <property type="nucleotide sequence ID" value="NZ_JACCAC010000001.1"/>
</dbReference>
<feature type="domain" description="Bacterial bifunctional deaminase-reductase C-terminal" evidence="4">
    <location>
        <begin position="38"/>
        <end position="218"/>
    </location>
</feature>
<dbReference type="SUPFAM" id="SSF53597">
    <property type="entry name" value="Dihydrofolate reductase-like"/>
    <property type="match status" value="1"/>
</dbReference>
<dbReference type="InterPro" id="IPR024072">
    <property type="entry name" value="DHFR-like_dom_sf"/>
</dbReference>
<evidence type="ECO:0000259" key="4">
    <source>
        <dbReference type="Pfam" id="PF01872"/>
    </source>
</evidence>
<dbReference type="GO" id="GO:0009231">
    <property type="term" value="P:riboflavin biosynthetic process"/>
    <property type="evidence" value="ECO:0007669"/>
    <property type="project" value="InterPro"/>
</dbReference>
<gene>
    <name evidence="5" type="ORF">BJ989_001078</name>
</gene>
<keyword evidence="6" id="KW-1185">Reference proteome</keyword>
<dbReference type="AlphaFoldDB" id="A0A7Y9RVA3"/>